<name>A0AAE0X2X5_9PEZI</name>
<dbReference type="Pfam" id="PF08513">
    <property type="entry name" value="LisH"/>
    <property type="match status" value="1"/>
</dbReference>
<reference evidence="7" key="2">
    <citation type="submission" date="2023-06" db="EMBL/GenBank/DDBJ databases">
        <authorList>
            <consortium name="Lawrence Berkeley National Laboratory"/>
            <person name="Haridas S."/>
            <person name="Hensen N."/>
            <person name="Bonometti L."/>
            <person name="Westerberg I."/>
            <person name="Brannstrom I.O."/>
            <person name="Guillou S."/>
            <person name="Cros-Aarteil S."/>
            <person name="Calhoun S."/>
            <person name="Kuo A."/>
            <person name="Mondo S."/>
            <person name="Pangilinan J."/>
            <person name="Riley R."/>
            <person name="Labutti K."/>
            <person name="Andreopoulos B."/>
            <person name="Lipzen A."/>
            <person name="Chen C."/>
            <person name="Yanf M."/>
            <person name="Daum C."/>
            <person name="Ng V."/>
            <person name="Clum A."/>
            <person name="Steindorff A."/>
            <person name="Ohm R."/>
            <person name="Martin F."/>
            <person name="Silar P."/>
            <person name="Natvig D."/>
            <person name="Lalanne C."/>
            <person name="Gautier V."/>
            <person name="Ament-Velasquez S.L."/>
            <person name="Kruys A."/>
            <person name="Hutchinson M.I."/>
            <person name="Powell A.J."/>
            <person name="Barry K."/>
            <person name="Miller A.N."/>
            <person name="Grigoriev I.V."/>
            <person name="Debuchy R."/>
            <person name="Gladieux P."/>
            <person name="Thoren M.H."/>
            <person name="Johannesson H."/>
        </authorList>
    </citation>
    <scope>NUCLEOTIDE SEQUENCE</scope>
    <source>
        <strain evidence="7">CBS 314.62</strain>
    </source>
</reference>
<comment type="caution">
    <text evidence="7">The sequence shown here is derived from an EMBL/GenBank/DDBJ whole genome shotgun (WGS) entry which is preliminary data.</text>
</comment>
<dbReference type="InterPro" id="IPR045183">
    <property type="entry name" value="Ebi-like"/>
</dbReference>
<accession>A0AAE0X2X5</accession>
<dbReference type="AlphaFoldDB" id="A0AAE0X2X5"/>
<reference evidence="7" key="1">
    <citation type="journal article" date="2023" name="Mol. Phylogenet. Evol.">
        <title>Genome-scale phylogeny and comparative genomics of the fungal order Sordariales.</title>
        <authorList>
            <person name="Hensen N."/>
            <person name="Bonometti L."/>
            <person name="Westerberg I."/>
            <person name="Brannstrom I.O."/>
            <person name="Guillou S."/>
            <person name="Cros-Aarteil S."/>
            <person name="Calhoun S."/>
            <person name="Haridas S."/>
            <person name="Kuo A."/>
            <person name="Mondo S."/>
            <person name="Pangilinan J."/>
            <person name="Riley R."/>
            <person name="LaButti K."/>
            <person name="Andreopoulos B."/>
            <person name="Lipzen A."/>
            <person name="Chen C."/>
            <person name="Yan M."/>
            <person name="Daum C."/>
            <person name="Ng V."/>
            <person name="Clum A."/>
            <person name="Steindorff A."/>
            <person name="Ohm R.A."/>
            <person name="Martin F."/>
            <person name="Silar P."/>
            <person name="Natvig D.O."/>
            <person name="Lalanne C."/>
            <person name="Gautier V."/>
            <person name="Ament-Velasquez S.L."/>
            <person name="Kruys A."/>
            <person name="Hutchinson M.I."/>
            <person name="Powell A.J."/>
            <person name="Barry K."/>
            <person name="Miller A.N."/>
            <person name="Grigoriev I.V."/>
            <person name="Debuchy R."/>
            <person name="Gladieux P."/>
            <person name="Hiltunen Thoren M."/>
            <person name="Johannesson H."/>
        </authorList>
    </citation>
    <scope>NUCLEOTIDE SEQUENCE</scope>
    <source>
        <strain evidence="7">CBS 314.62</strain>
    </source>
</reference>
<dbReference type="SMART" id="SM00320">
    <property type="entry name" value="WD40"/>
    <property type="match status" value="5"/>
</dbReference>
<dbReference type="GO" id="GO:0003714">
    <property type="term" value="F:transcription corepressor activity"/>
    <property type="evidence" value="ECO:0007669"/>
    <property type="project" value="InterPro"/>
</dbReference>
<evidence type="ECO:0000256" key="2">
    <source>
        <dbReference type="ARBA" id="ARBA00022574"/>
    </source>
</evidence>
<dbReference type="InterPro" id="IPR001680">
    <property type="entry name" value="WD40_rpt"/>
</dbReference>
<keyword evidence="4" id="KW-0539">Nucleus</keyword>
<dbReference type="GO" id="GO:0006357">
    <property type="term" value="P:regulation of transcription by RNA polymerase II"/>
    <property type="evidence" value="ECO:0007669"/>
    <property type="project" value="TreeGrafter"/>
</dbReference>
<evidence type="ECO:0000256" key="5">
    <source>
        <dbReference type="PROSITE-ProRule" id="PRU00221"/>
    </source>
</evidence>
<feature type="repeat" description="WD" evidence="5">
    <location>
        <begin position="508"/>
        <end position="556"/>
    </location>
</feature>
<evidence type="ECO:0000313" key="7">
    <source>
        <dbReference type="EMBL" id="KAK3683746.1"/>
    </source>
</evidence>
<dbReference type="Proteomes" id="UP001270362">
    <property type="component" value="Unassembled WGS sequence"/>
</dbReference>
<feature type="compositionally biased region" description="Basic and acidic residues" evidence="6">
    <location>
        <begin position="132"/>
        <end position="142"/>
    </location>
</feature>
<feature type="compositionally biased region" description="Basic and acidic residues" evidence="6">
    <location>
        <begin position="149"/>
        <end position="160"/>
    </location>
</feature>
<dbReference type="Gene3D" id="1.20.960.30">
    <property type="match status" value="1"/>
</dbReference>
<feature type="compositionally biased region" description="Basic and acidic residues" evidence="6">
    <location>
        <begin position="219"/>
        <end position="230"/>
    </location>
</feature>
<keyword evidence="8" id="KW-1185">Reference proteome</keyword>
<dbReference type="SUPFAM" id="SSF69322">
    <property type="entry name" value="Tricorn protease domain 2"/>
    <property type="match status" value="1"/>
</dbReference>
<dbReference type="InterPro" id="IPR006594">
    <property type="entry name" value="LisH"/>
</dbReference>
<gene>
    <name evidence="7" type="ORF">B0T22DRAFT_538774</name>
</gene>
<feature type="region of interest" description="Disordered" evidence="6">
    <location>
        <begin position="652"/>
        <end position="752"/>
    </location>
</feature>
<feature type="compositionally biased region" description="Polar residues" evidence="6">
    <location>
        <begin position="174"/>
        <end position="187"/>
    </location>
</feature>
<dbReference type="PROSITE" id="PS50082">
    <property type="entry name" value="WD_REPEATS_2"/>
    <property type="match status" value="1"/>
</dbReference>
<dbReference type="Gene3D" id="2.130.10.10">
    <property type="entry name" value="YVTN repeat-like/Quinoprotein amine dehydrogenase"/>
    <property type="match status" value="1"/>
</dbReference>
<feature type="compositionally biased region" description="Low complexity" evidence="6">
    <location>
        <begin position="741"/>
        <end position="752"/>
    </location>
</feature>
<evidence type="ECO:0000256" key="4">
    <source>
        <dbReference type="ARBA" id="ARBA00023242"/>
    </source>
</evidence>
<sequence>MKELLDTDRVNFLVWRYLIESNYRETAAKLQKEWRIQAPHKQFDFAPHVHTYALVHLLTKGLVYEDHERKYIEQQQQQVPQNVPGKAEAKVRGVFGPLRFEQARHDPEDDRRDDEDDDSDVDAEHEEDLELDHEFPPHHEQDVEPDEIEGSRKRQMDRQHHALSNGSPAKRQRLSNGYENGADSATTPMEIDDADHDNNHAYPSPLEGEQAASPPPRTEGPDKGTQVEKSHELTHETVFLQLGAGESSPESEPASASPTLANENPIVLHCEWNPQDPSILAAAGTDALARVWTVSRGAAPDGSDGGNPGGLPDHVPATPFGATRPFRNLIEDDVPKSAIVSAMAWNSSGDAIALAIEAENKARISIWSLDGTNSHRFDGIEPPIIKLRWSPNSDFILGISPENRGTLVTIFSSTMPNSLSHFLPEHDLVADPLDAAWISETEFVLCGGDSLVCLRCTPDGIVAGRDFHAGRDEAFSQIHFDRRSKLIATSSDKGKIDIWDESGHRRSISAHIGVITALQWQPLQTDPAEDERLLASSGEDGVICIWNVRNSDNKPKYSMTMAGPVLGLSISPDGAFIAGATSDKILIWKLGEHVVPRATWSRVPHPGWQSPKANSDTEEEYSICLAWDSEGQKLVYGANSRVLQQEDINKAVSANSHPPEPVDVGRAENGSGDLQTTKERPFVRLEKALNIGPEGYDDRQTPEAPGLQAVLCPPDRPPQPPDTCLLSRPRPSPRPDDVDSETSLPSSELLPAERLGSDCLGLDRSGAVSDVKPGSYVLRTILDVRPD</sequence>
<dbReference type="GO" id="GO:0034967">
    <property type="term" value="C:Set3 complex"/>
    <property type="evidence" value="ECO:0007669"/>
    <property type="project" value="TreeGrafter"/>
</dbReference>
<feature type="region of interest" description="Disordered" evidence="6">
    <location>
        <begin position="95"/>
        <end position="230"/>
    </location>
</feature>
<dbReference type="PANTHER" id="PTHR22846">
    <property type="entry name" value="WD40 REPEAT PROTEIN"/>
    <property type="match status" value="1"/>
</dbReference>
<protein>
    <recommendedName>
        <fullName evidence="9">LisH domain-containing protein</fullName>
    </recommendedName>
</protein>
<feature type="compositionally biased region" description="Basic and acidic residues" evidence="6">
    <location>
        <begin position="101"/>
        <end position="110"/>
    </location>
</feature>
<dbReference type="PROSITE" id="PS50896">
    <property type="entry name" value="LISH"/>
    <property type="match status" value="1"/>
</dbReference>
<comment type="subcellular location">
    <subcellularLocation>
        <location evidence="1">Nucleus</location>
    </subcellularLocation>
</comment>
<dbReference type="Pfam" id="PF00400">
    <property type="entry name" value="WD40"/>
    <property type="match status" value="1"/>
</dbReference>
<dbReference type="InterPro" id="IPR019775">
    <property type="entry name" value="WD40_repeat_CS"/>
</dbReference>
<proteinExistence type="predicted"/>
<feature type="compositionally biased region" description="Basic and acidic residues" evidence="6">
    <location>
        <begin position="676"/>
        <end position="687"/>
    </location>
</feature>
<feature type="compositionally biased region" description="Acidic residues" evidence="6">
    <location>
        <begin position="111"/>
        <end position="131"/>
    </location>
</feature>
<evidence type="ECO:0000313" key="8">
    <source>
        <dbReference type="Proteomes" id="UP001270362"/>
    </source>
</evidence>
<organism evidence="7 8">
    <name type="scientific">Podospora appendiculata</name>
    <dbReference type="NCBI Taxonomy" id="314037"/>
    <lineage>
        <taxon>Eukaryota</taxon>
        <taxon>Fungi</taxon>
        <taxon>Dikarya</taxon>
        <taxon>Ascomycota</taxon>
        <taxon>Pezizomycotina</taxon>
        <taxon>Sordariomycetes</taxon>
        <taxon>Sordariomycetidae</taxon>
        <taxon>Sordariales</taxon>
        <taxon>Podosporaceae</taxon>
        <taxon>Podospora</taxon>
    </lineage>
</organism>
<evidence type="ECO:0000256" key="6">
    <source>
        <dbReference type="SAM" id="MobiDB-lite"/>
    </source>
</evidence>
<dbReference type="PROSITE" id="PS00678">
    <property type="entry name" value="WD_REPEATS_1"/>
    <property type="match status" value="1"/>
</dbReference>
<evidence type="ECO:0008006" key="9">
    <source>
        <dbReference type="Google" id="ProtNLM"/>
    </source>
</evidence>
<evidence type="ECO:0000256" key="3">
    <source>
        <dbReference type="ARBA" id="ARBA00022737"/>
    </source>
</evidence>
<keyword evidence="3" id="KW-0677">Repeat</keyword>
<dbReference type="PANTHER" id="PTHR22846:SF2">
    <property type="entry name" value="F-BOX-LIKE_WD REPEAT-CONTAINING PROTEIN EBI"/>
    <property type="match status" value="1"/>
</dbReference>
<evidence type="ECO:0000256" key="1">
    <source>
        <dbReference type="ARBA" id="ARBA00004123"/>
    </source>
</evidence>
<dbReference type="EMBL" id="JAULSO010000004">
    <property type="protein sequence ID" value="KAK3683746.1"/>
    <property type="molecule type" value="Genomic_DNA"/>
</dbReference>
<dbReference type="SMART" id="SM00667">
    <property type="entry name" value="LisH"/>
    <property type="match status" value="1"/>
</dbReference>
<keyword evidence="2 5" id="KW-0853">WD repeat</keyword>
<dbReference type="InterPro" id="IPR015943">
    <property type="entry name" value="WD40/YVTN_repeat-like_dom_sf"/>
</dbReference>